<dbReference type="InterPro" id="IPR041813">
    <property type="entry name" value="A2M_TED"/>
</dbReference>
<feature type="domain" description="Alpha-2-macroglobulin" evidence="11">
    <location>
        <begin position="867"/>
        <end position="957"/>
    </location>
</feature>
<evidence type="ECO:0000256" key="2">
    <source>
        <dbReference type="ARBA" id="ARBA00010952"/>
    </source>
</evidence>
<dbReference type="Gene3D" id="2.60.40.1940">
    <property type="match status" value="1"/>
</dbReference>
<keyword evidence="4" id="KW-0646">Protease inhibitor</keyword>
<evidence type="ECO:0000256" key="6">
    <source>
        <dbReference type="ARBA" id="ARBA00022900"/>
    </source>
</evidence>
<evidence type="ECO:0000259" key="12">
    <source>
        <dbReference type="SMART" id="SM01361"/>
    </source>
</evidence>
<dbReference type="InterPro" id="IPR001599">
    <property type="entry name" value="Macroglobln_a2"/>
</dbReference>
<protein>
    <submittedName>
        <fullName evidence="13">PZP-like protein</fullName>
    </submittedName>
</protein>
<dbReference type="InterPro" id="IPR002890">
    <property type="entry name" value="MG2"/>
</dbReference>
<keyword evidence="8" id="KW-0325">Glycoprotein</keyword>
<organism evidence="13 14">
    <name type="scientific">Mya arenaria</name>
    <name type="common">Soft-shell clam</name>
    <dbReference type="NCBI Taxonomy" id="6604"/>
    <lineage>
        <taxon>Eukaryota</taxon>
        <taxon>Metazoa</taxon>
        <taxon>Spiralia</taxon>
        <taxon>Lophotrochozoa</taxon>
        <taxon>Mollusca</taxon>
        <taxon>Bivalvia</taxon>
        <taxon>Autobranchia</taxon>
        <taxon>Heteroconchia</taxon>
        <taxon>Euheterodonta</taxon>
        <taxon>Imparidentia</taxon>
        <taxon>Neoheterodontei</taxon>
        <taxon>Myida</taxon>
        <taxon>Myoidea</taxon>
        <taxon>Myidae</taxon>
        <taxon>Mya</taxon>
    </lineage>
</organism>
<dbReference type="Pfam" id="PF07678">
    <property type="entry name" value="TED_complement"/>
    <property type="match status" value="1"/>
</dbReference>
<dbReference type="PROSITE" id="PS00477">
    <property type="entry name" value="ALPHA_2_MACROGLOBULIN"/>
    <property type="match status" value="1"/>
</dbReference>
<dbReference type="Pfam" id="PF07703">
    <property type="entry name" value="A2M_BRD"/>
    <property type="match status" value="1"/>
</dbReference>
<evidence type="ECO:0000256" key="1">
    <source>
        <dbReference type="ARBA" id="ARBA00004613"/>
    </source>
</evidence>
<dbReference type="CDD" id="cd02897">
    <property type="entry name" value="A2M_2"/>
    <property type="match status" value="1"/>
</dbReference>
<dbReference type="PANTHER" id="PTHR11412">
    <property type="entry name" value="MACROGLOBULIN / COMPLEMENT"/>
    <property type="match status" value="1"/>
</dbReference>
<dbReference type="Proteomes" id="UP001164746">
    <property type="component" value="Chromosome 3"/>
</dbReference>
<keyword evidence="7" id="KW-1015">Disulfide bond</keyword>
<keyword evidence="14" id="KW-1185">Reference proteome</keyword>
<dbReference type="PANTHER" id="PTHR11412:SF171">
    <property type="entry name" value="PREGNANCY ZONE PROTEIN-LIKE PROTEIN"/>
    <property type="match status" value="1"/>
</dbReference>
<dbReference type="Gene3D" id="2.20.130.20">
    <property type="match status" value="2"/>
</dbReference>
<dbReference type="InterPro" id="IPR008930">
    <property type="entry name" value="Terpenoid_cyclase/PrenylTrfase"/>
</dbReference>
<dbReference type="InterPro" id="IPR041555">
    <property type="entry name" value="MG3"/>
</dbReference>
<keyword evidence="6" id="KW-0722">Serine protease inhibitor</keyword>
<dbReference type="InterPro" id="IPR011626">
    <property type="entry name" value="Alpha-macroglobulin_TED"/>
</dbReference>
<comment type="subcellular location">
    <subcellularLocation>
        <location evidence="1">Secreted</location>
    </subcellularLocation>
</comment>
<dbReference type="Pfam" id="PF01835">
    <property type="entry name" value="MG2"/>
    <property type="match status" value="1"/>
</dbReference>
<evidence type="ECO:0000259" key="10">
    <source>
        <dbReference type="SMART" id="SM01359"/>
    </source>
</evidence>
<dbReference type="InterPro" id="IPR019742">
    <property type="entry name" value="MacrogloblnA2_CS"/>
</dbReference>
<dbReference type="EMBL" id="CP111014">
    <property type="protein sequence ID" value="WAQ98095.1"/>
    <property type="molecule type" value="Genomic_DNA"/>
</dbReference>
<evidence type="ECO:0000256" key="8">
    <source>
        <dbReference type="ARBA" id="ARBA00023180"/>
    </source>
</evidence>
<feature type="signal peptide" evidence="9">
    <location>
        <begin position="1"/>
        <end position="23"/>
    </location>
</feature>
<dbReference type="InterPro" id="IPR047565">
    <property type="entry name" value="Alpha-macroglob_thiol-ester_cl"/>
</dbReference>
<evidence type="ECO:0000313" key="14">
    <source>
        <dbReference type="Proteomes" id="UP001164746"/>
    </source>
</evidence>
<dbReference type="Gene3D" id="2.60.40.1930">
    <property type="match status" value="2"/>
</dbReference>
<dbReference type="Pfam" id="PF00207">
    <property type="entry name" value="A2M"/>
    <property type="match status" value="1"/>
</dbReference>
<evidence type="ECO:0000256" key="9">
    <source>
        <dbReference type="SAM" id="SignalP"/>
    </source>
</evidence>
<dbReference type="InterPro" id="IPR040839">
    <property type="entry name" value="MG4"/>
</dbReference>
<dbReference type="SUPFAM" id="SSF81296">
    <property type="entry name" value="E set domains"/>
    <property type="match status" value="1"/>
</dbReference>
<dbReference type="SUPFAM" id="SSF49410">
    <property type="entry name" value="Alpha-macroglobulin receptor domain"/>
    <property type="match status" value="1"/>
</dbReference>
<dbReference type="Gene3D" id="2.60.120.1540">
    <property type="match status" value="1"/>
</dbReference>
<dbReference type="Pfam" id="PF17789">
    <property type="entry name" value="MG4"/>
    <property type="match status" value="1"/>
</dbReference>
<dbReference type="InterPro" id="IPR009048">
    <property type="entry name" value="A-macroglobulin_rcpt-bd"/>
</dbReference>
<dbReference type="InterPro" id="IPR013783">
    <property type="entry name" value="Ig-like_fold"/>
</dbReference>
<dbReference type="InterPro" id="IPR014756">
    <property type="entry name" value="Ig_E-set"/>
</dbReference>
<dbReference type="InterPro" id="IPR050473">
    <property type="entry name" value="A2M/Complement_sys"/>
</dbReference>
<evidence type="ECO:0000256" key="7">
    <source>
        <dbReference type="ARBA" id="ARBA00023157"/>
    </source>
</evidence>
<dbReference type="Pfam" id="PF07677">
    <property type="entry name" value="A2M_recep"/>
    <property type="match status" value="1"/>
</dbReference>
<evidence type="ECO:0000256" key="4">
    <source>
        <dbReference type="ARBA" id="ARBA00022690"/>
    </source>
</evidence>
<dbReference type="SMART" id="SM01360">
    <property type="entry name" value="A2M"/>
    <property type="match status" value="1"/>
</dbReference>
<feature type="domain" description="Alpha-2-macroglobulin bait region" evidence="10">
    <location>
        <begin position="486"/>
        <end position="718"/>
    </location>
</feature>
<dbReference type="Gene3D" id="2.60.40.690">
    <property type="entry name" value="Alpha-macroglobulin, receptor-binding domain"/>
    <property type="match status" value="1"/>
</dbReference>
<dbReference type="Pfam" id="PF17791">
    <property type="entry name" value="MG3"/>
    <property type="match status" value="1"/>
</dbReference>
<reference evidence="13" key="1">
    <citation type="submission" date="2022-11" db="EMBL/GenBank/DDBJ databases">
        <title>Centuries of genome instability and evolution in soft-shell clam transmissible cancer (bioRxiv).</title>
        <authorList>
            <person name="Hart S.F.M."/>
            <person name="Yonemitsu M.A."/>
            <person name="Giersch R.M."/>
            <person name="Beal B.F."/>
            <person name="Arriagada G."/>
            <person name="Davis B.W."/>
            <person name="Ostrander E.A."/>
            <person name="Goff S.P."/>
            <person name="Metzger M.J."/>
        </authorList>
    </citation>
    <scope>NUCLEOTIDE SEQUENCE</scope>
    <source>
        <strain evidence="13">MELC-2E11</strain>
        <tissue evidence="13">Siphon/mantle</tissue>
    </source>
</reference>
<evidence type="ECO:0000313" key="13">
    <source>
        <dbReference type="EMBL" id="WAQ98095.1"/>
    </source>
</evidence>
<keyword evidence="3" id="KW-0964">Secreted</keyword>
<evidence type="ECO:0000256" key="3">
    <source>
        <dbReference type="ARBA" id="ARBA00022525"/>
    </source>
</evidence>
<name>A0ABY7DP16_MYAAR</name>
<dbReference type="SMART" id="SM01419">
    <property type="entry name" value="Thiol-ester_cl"/>
    <property type="match status" value="1"/>
</dbReference>
<feature type="domain" description="Alpha-macroglobulin receptor-binding" evidence="12">
    <location>
        <begin position="1455"/>
        <end position="1541"/>
    </location>
</feature>
<comment type="similarity">
    <text evidence="2">Belongs to the protease inhibitor I39 (alpha-2-macroglobulin) family.</text>
</comment>
<gene>
    <name evidence="13" type="ORF">MAR_022468</name>
</gene>
<dbReference type="InterPro" id="IPR036595">
    <property type="entry name" value="A-macroglobulin_rcpt-bd_sf"/>
</dbReference>
<evidence type="ECO:0000256" key="5">
    <source>
        <dbReference type="ARBA" id="ARBA00022729"/>
    </source>
</evidence>
<dbReference type="Gene3D" id="2.60.40.10">
    <property type="entry name" value="Immunoglobulins"/>
    <property type="match status" value="2"/>
</dbReference>
<dbReference type="SUPFAM" id="SSF48239">
    <property type="entry name" value="Terpenoid cyclases/Protein prenyltransferases"/>
    <property type="match status" value="1"/>
</dbReference>
<accession>A0ABY7DP16</accession>
<dbReference type="SMART" id="SM01359">
    <property type="entry name" value="A2M_N_2"/>
    <property type="match status" value="1"/>
</dbReference>
<keyword evidence="5 9" id="KW-0732">Signal</keyword>
<dbReference type="SMART" id="SM01361">
    <property type="entry name" value="A2M_recep"/>
    <property type="match status" value="1"/>
</dbReference>
<sequence length="1736" mass="193984">MRHLGPCRLLLLLLAVGWTFCESDVKFVFSMGAVMRQGGTNQMCLLLENLASSYEGQDRNVAINMDMNVSYGEEIDFPDFAMDMPIDDSVEIQDRMYFCQKFDAPKEGRSYIATVNITLNNGNSQELFGMSQTVVVVAPSPSITLIQTDKPIYKPGETVRVRVVTMDTELVPNRFFYPEITIETPDGLRVMQWNDIQTESGLVTLEMPLSSDPVLGDWNIKVVSEDKTKASEEQTFKVDEYVLPKFEVTVTPPSYLLPTNKKVSGTVCAKYTYGKNVQGTLRLEACFRSWYWIRPKSDELRPCAVIIADIDGCYEFHIDADELRLGESRFSSYGRLTLQANVTEDGTGVELYGESDGPSMSMNVLTLAIEDDSDGFFKPGFPYRGRVVVTNPDGTPAPGELIQVTLQNRGWKEDYYWQANFTSDVNGIVHFAISELNDAGGEYYLEAEAVVYSDDWRYTSDTYFYRTWTSGAYKTLSQWYSPSNSFIFIPEVTETTPCDGTSEIDVYYTAMEGEDYRFTVTVLSNKMWLSTEEIAQTFDGTSAIIAGLKPSEILKKYKTEQTEYYPLPPLPDIYYDGQEDSSDSLDDVGAENMPIENTTMVHEVPVVEETIVPEVAHTLGESEQPMPEKKAIGHFKLRLPVSDEMTPEATVLLYYMRSDYEIVAATTTIKVQKCFRNKVQMGFNKAEARPGDEVEYLLQAAPGSLCSVGMVDKSVTLLAGDNHLTPDEVLKRVNEAKRVYAHTFYYDEDGAYCDKYFQNHSPTQSHPDERWYSSSPVGNDASTAFRDARVWVASNGVLKSRPCKKYAPVAYASYLGGPVPMEAPESLSGQAGLADNTDTRMLQMRRDGVDNSKSGVVERIRSVFPETWLWDFIQMGDTGTMAKQTVMPDTITEWQGNALCSHPSSGVGVSPLTSITGFQPFFASMTLPYSAVRGETLPVTVTVFNYLEECVAMEVTLREADGFEFTGASGNSRHFCLCGGDSESTKFYIIPTIIGEIDLTATAVSVADQMLCTNVNLNTDYVGVSDGVQKQLLIEAEGDIMGPTLSNLQNLLKMPYGCGEQNMASWAPNIFVLQYLDATRRSSPEITDKATGYMRIGYQRQLKYRHNDNAYSIWGENQYGNETGSLWLTAFVVKSMALSAKYVTIDEDDVNKSGLWILSHQQEDGCFPKVGKTFSSYLKGGLDGDEVTGLTAFTLVALLEGGFSRSNQSAIDKGFSCIGAMDLQAVDTYTLSVIAYAYSLYNPSDDRTTAVLAELDKRKLTRSGQTHWERTPEADKENEDDAGWWYYAAPSAEVEMTAYVLLALLETKTSVDEMAPIVQWISRQRNAYGGFSSTQDTVVALQALAKFGAVSFSGEQDLQIDVRQDRQAYNFRVTADNNLVYQSTDLLNTEPVEISVSGSGCVLAQVNLKYNVYRTEDTGPAFSVEVLVYRSRTQKNNCAMRTLEVCASYLKSGVSNMAIAEIKMPTGWVPVTSTLDQLVGTGRIQKYEIDENFVELYFDEFTSKKSCVDFEVEQEIRMSPLPARVQVYDYYETRYSVTVDYSIATTCGTKQEIPLDNEGIDCSVMQCRVTEEFSRGCPSCPDTELSMEEVQKLHCESYAIYKAIVGRSGEYPIKIKADLRPKEKKSMDDFVGYRLGADCSCPILESTEARAIIFRSKGSTENDRENLDFNFADTILLLNSKTERTVRKLASRNNICGKLDRLRRSKSASTLLIKFTNTGLILNNMKMTFYTSATSY</sequence>
<evidence type="ECO:0000259" key="11">
    <source>
        <dbReference type="SMART" id="SM01360"/>
    </source>
</evidence>
<dbReference type="InterPro" id="IPR011625">
    <property type="entry name" value="A2M_N_BRD"/>
</dbReference>
<dbReference type="Gene3D" id="1.50.10.20">
    <property type="match status" value="1"/>
</dbReference>
<feature type="chain" id="PRO_5046998264" evidence="9">
    <location>
        <begin position="24"/>
        <end position="1736"/>
    </location>
</feature>
<proteinExistence type="inferred from homology"/>